<dbReference type="PANTHER" id="PTHR30154">
    <property type="entry name" value="LEUCINE-RESPONSIVE REGULATORY PROTEIN"/>
    <property type="match status" value="1"/>
</dbReference>
<dbReference type="GO" id="GO:0005829">
    <property type="term" value="C:cytosol"/>
    <property type="evidence" value="ECO:0007669"/>
    <property type="project" value="TreeGrafter"/>
</dbReference>
<dbReference type="Pfam" id="PF01037">
    <property type="entry name" value="AsnC_trans_reg"/>
    <property type="match status" value="1"/>
</dbReference>
<sequence>MEAMDLRVEKMLDGIGLKILAVLQENARMSLASIGQAVGLSSPAVAERVKKLEEAGIIKGYHARIDPEAMGRSVSAFIQLTTDARHYPAVKSLAADLPEITACHHVSGEASFIMQVRVAQVADLEPLVARFSPLGQTRTAIVLSTPVDKGARVPL</sequence>
<evidence type="ECO:0000313" key="6">
    <source>
        <dbReference type="Proteomes" id="UP000427769"/>
    </source>
</evidence>
<name>A0A5K7ZAJ0_9BACT</name>
<dbReference type="GO" id="GO:0043200">
    <property type="term" value="P:response to amino acid"/>
    <property type="evidence" value="ECO:0007669"/>
    <property type="project" value="TreeGrafter"/>
</dbReference>
<dbReference type="Gene3D" id="3.30.70.920">
    <property type="match status" value="1"/>
</dbReference>
<evidence type="ECO:0000256" key="1">
    <source>
        <dbReference type="ARBA" id="ARBA00023015"/>
    </source>
</evidence>
<dbReference type="Pfam" id="PF13412">
    <property type="entry name" value="HTH_24"/>
    <property type="match status" value="1"/>
</dbReference>
<dbReference type="InterPro" id="IPR036390">
    <property type="entry name" value="WH_DNA-bd_sf"/>
</dbReference>
<dbReference type="AlphaFoldDB" id="A0A5K7ZAJ0"/>
<dbReference type="InterPro" id="IPR011008">
    <property type="entry name" value="Dimeric_a/b-barrel"/>
</dbReference>
<dbReference type="SUPFAM" id="SSF54909">
    <property type="entry name" value="Dimeric alpha+beta barrel"/>
    <property type="match status" value="1"/>
</dbReference>
<evidence type="ECO:0000256" key="2">
    <source>
        <dbReference type="ARBA" id="ARBA00023125"/>
    </source>
</evidence>
<gene>
    <name evidence="5" type="ORF">DSCW_62730</name>
</gene>
<reference evidence="5 6" key="1">
    <citation type="submission" date="2019-11" db="EMBL/GenBank/DDBJ databases">
        <title>Comparative genomics of hydrocarbon-degrading Desulfosarcina strains.</title>
        <authorList>
            <person name="Watanabe M."/>
            <person name="Kojima H."/>
            <person name="Fukui M."/>
        </authorList>
    </citation>
    <scope>NUCLEOTIDE SEQUENCE [LARGE SCALE GENOMIC DNA]</scope>
    <source>
        <strain evidence="5 6">PP31</strain>
    </source>
</reference>
<organism evidence="5 6">
    <name type="scientific">Desulfosarcina widdelii</name>
    <dbReference type="NCBI Taxonomy" id="947919"/>
    <lineage>
        <taxon>Bacteria</taxon>
        <taxon>Pseudomonadati</taxon>
        <taxon>Thermodesulfobacteriota</taxon>
        <taxon>Desulfobacteria</taxon>
        <taxon>Desulfobacterales</taxon>
        <taxon>Desulfosarcinaceae</taxon>
        <taxon>Desulfosarcina</taxon>
    </lineage>
</organism>
<accession>A0A5K7ZAJ0</accession>
<feature type="domain" description="HTH asnC-type" evidence="4">
    <location>
        <begin position="12"/>
        <end position="73"/>
    </location>
</feature>
<dbReference type="PANTHER" id="PTHR30154:SF53">
    <property type="entry name" value="HTH-TYPE TRANSCRIPTIONAL REGULATOR LRPC"/>
    <property type="match status" value="1"/>
</dbReference>
<dbReference type="PRINTS" id="PR00033">
    <property type="entry name" value="HTHASNC"/>
</dbReference>
<dbReference type="InterPro" id="IPR000485">
    <property type="entry name" value="AsnC-type_HTH_dom"/>
</dbReference>
<evidence type="ECO:0000313" key="5">
    <source>
        <dbReference type="EMBL" id="BBO78856.1"/>
    </source>
</evidence>
<dbReference type="GO" id="GO:0006355">
    <property type="term" value="P:regulation of DNA-templated transcription"/>
    <property type="evidence" value="ECO:0007669"/>
    <property type="project" value="UniProtKB-ARBA"/>
</dbReference>
<dbReference type="Proteomes" id="UP000427769">
    <property type="component" value="Chromosome"/>
</dbReference>
<dbReference type="InterPro" id="IPR019887">
    <property type="entry name" value="Tscrpt_reg_AsnC/Lrp_C"/>
</dbReference>
<dbReference type="SMART" id="SM00344">
    <property type="entry name" value="HTH_ASNC"/>
    <property type="match status" value="1"/>
</dbReference>
<dbReference type="Gene3D" id="1.10.10.10">
    <property type="entry name" value="Winged helix-like DNA-binding domain superfamily/Winged helix DNA-binding domain"/>
    <property type="match status" value="1"/>
</dbReference>
<dbReference type="CDD" id="cd00090">
    <property type="entry name" value="HTH_ARSR"/>
    <property type="match status" value="1"/>
</dbReference>
<dbReference type="FunFam" id="1.10.10.10:FF:000186">
    <property type="entry name" value="AsnC family transcriptional regulator"/>
    <property type="match status" value="1"/>
</dbReference>
<proteinExistence type="predicted"/>
<dbReference type="SUPFAM" id="SSF46785">
    <property type="entry name" value="Winged helix' DNA-binding domain"/>
    <property type="match status" value="1"/>
</dbReference>
<dbReference type="InterPro" id="IPR011991">
    <property type="entry name" value="ArsR-like_HTH"/>
</dbReference>
<keyword evidence="2" id="KW-0238">DNA-binding</keyword>
<dbReference type="EMBL" id="AP021875">
    <property type="protein sequence ID" value="BBO78856.1"/>
    <property type="molecule type" value="Genomic_DNA"/>
</dbReference>
<keyword evidence="3" id="KW-0804">Transcription</keyword>
<evidence type="ECO:0000259" key="4">
    <source>
        <dbReference type="PROSITE" id="PS50956"/>
    </source>
</evidence>
<dbReference type="PROSITE" id="PS50956">
    <property type="entry name" value="HTH_ASNC_2"/>
    <property type="match status" value="1"/>
</dbReference>
<dbReference type="InterPro" id="IPR036388">
    <property type="entry name" value="WH-like_DNA-bd_sf"/>
</dbReference>
<dbReference type="InterPro" id="IPR019888">
    <property type="entry name" value="Tscrpt_reg_AsnC-like"/>
</dbReference>
<evidence type="ECO:0000256" key="3">
    <source>
        <dbReference type="ARBA" id="ARBA00023163"/>
    </source>
</evidence>
<keyword evidence="6" id="KW-1185">Reference proteome</keyword>
<protein>
    <submittedName>
        <fullName evidence="5">AsnC family transcriptional regulator</fullName>
    </submittedName>
</protein>
<dbReference type="KEGG" id="dwd:DSCW_62730"/>
<dbReference type="GO" id="GO:0043565">
    <property type="term" value="F:sequence-specific DNA binding"/>
    <property type="evidence" value="ECO:0007669"/>
    <property type="project" value="InterPro"/>
</dbReference>
<keyword evidence="1" id="KW-0805">Transcription regulation</keyword>